<keyword evidence="5" id="KW-0443">Lipid metabolism</keyword>
<evidence type="ECO:0000256" key="3">
    <source>
        <dbReference type="ARBA" id="ARBA00022801"/>
    </source>
</evidence>
<keyword evidence="2" id="KW-0732">Signal</keyword>
<organism evidence="8">
    <name type="scientific">Favella ehrenbergii</name>
    <dbReference type="NCBI Taxonomy" id="182087"/>
    <lineage>
        <taxon>Eukaryota</taxon>
        <taxon>Sar</taxon>
        <taxon>Alveolata</taxon>
        <taxon>Ciliophora</taxon>
        <taxon>Intramacronucleata</taxon>
        <taxon>Spirotrichea</taxon>
        <taxon>Choreotrichia</taxon>
        <taxon>Tintinnida</taxon>
        <taxon>Xystonellidae</taxon>
        <taxon>Favella</taxon>
    </lineage>
</organism>
<reference evidence="8" key="1">
    <citation type="submission" date="2021-01" db="EMBL/GenBank/DDBJ databases">
        <authorList>
            <person name="Corre E."/>
            <person name="Pelletier E."/>
            <person name="Niang G."/>
            <person name="Scheremetjew M."/>
            <person name="Finn R."/>
            <person name="Kale V."/>
            <person name="Holt S."/>
            <person name="Cochrane G."/>
            <person name="Meng A."/>
            <person name="Brown T."/>
            <person name="Cohen L."/>
        </authorList>
    </citation>
    <scope>NUCLEOTIDE SEQUENCE</scope>
    <source>
        <strain evidence="8">Fehren 1</strain>
    </source>
</reference>
<evidence type="ECO:0000256" key="6">
    <source>
        <dbReference type="ARBA" id="ARBA00023180"/>
    </source>
</evidence>
<evidence type="ECO:0000313" key="8">
    <source>
        <dbReference type="EMBL" id="CAE0312026.1"/>
    </source>
</evidence>
<name>A0A7S3MNN4_9SPIT</name>
<protein>
    <recommendedName>
        <fullName evidence="7">AB hydrolase-1 domain-containing protein</fullName>
    </recommendedName>
</protein>
<dbReference type="AlphaFoldDB" id="A0A7S3MNN4"/>
<keyword evidence="3" id="KW-0378">Hydrolase</keyword>
<dbReference type="SUPFAM" id="SSF53474">
    <property type="entry name" value="alpha/beta-Hydrolases"/>
    <property type="match status" value="1"/>
</dbReference>
<keyword evidence="6" id="KW-0325">Glycoprotein</keyword>
<evidence type="ECO:0000259" key="7">
    <source>
        <dbReference type="Pfam" id="PF00561"/>
    </source>
</evidence>
<dbReference type="GO" id="GO:0016042">
    <property type="term" value="P:lipid catabolic process"/>
    <property type="evidence" value="ECO:0007669"/>
    <property type="project" value="UniProtKB-KW"/>
</dbReference>
<accession>A0A7S3MNN4</accession>
<sequence>MQHGILDSANCWIVNYPEVAPAFVAARAGYDVWLGNSRGNTYSRAHVEYNPDKDEKKFWNFSWFDMGKYDLPAVIDKIQAETDGQKVAYIGHSQGTTQMFTGLAENQDYFKDKVPLFVAVGPVTKISHTGAGIFKWTANFYDILSDTCDLLGIHELLGANWFTSGVSSLFCTHIPEFCELISALFVTHNPNLDDSDRFAVYMGHEPNGTSVKSILHYAQNMKEDRFQVFADDYTDWFSRHEKRTTDLIPIENITEVPVAMFTGKEDILADLTDSRWTRDRIGDNIVHYEEIEAGHLTFMVGKDMTYFTEGVMNLLQQYHPLPTTQAKKSDEIDQELMNFVQ</sequence>
<dbReference type="InterPro" id="IPR029058">
    <property type="entry name" value="AB_hydrolase_fold"/>
</dbReference>
<dbReference type="InterPro" id="IPR000073">
    <property type="entry name" value="AB_hydrolase_1"/>
</dbReference>
<feature type="domain" description="AB hydrolase-1" evidence="7">
    <location>
        <begin position="2"/>
        <end position="301"/>
    </location>
</feature>
<gene>
    <name evidence="8" type="ORF">FEHR0123_LOCUS6947</name>
</gene>
<evidence type="ECO:0000256" key="1">
    <source>
        <dbReference type="ARBA" id="ARBA00010701"/>
    </source>
</evidence>
<dbReference type="Pfam" id="PF00561">
    <property type="entry name" value="Abhydrolase_1"/>
    <property type="match status" value="1"/>
</dbReference>
<proteinExistence type="inferred from homology"/>
<evidence type="ECO:0000256" key="4">
    <source>
        <dbReference type="ARBA" id="ARBA00022963"/>
    </source>
</evidence>
<keyword evidence="4" id="KW-0442">Lipid degradation</keyword>
<dbReference type="GO" id="GO:0016787">
    <property type="term" value="F:hydrolase activity"/>
    <property type="evidence" value="ECO:0007669"/>
    <property type="project" value="UniProtKB-KW"/>
</dbReference>
<comment type="similarity">
    <text evidence="1">Belongs to the AB hydrolase superfamily. Lipase family.</text>
</comment>
<dbReference type="FunFam" id="3.40.50.1820:FF:000057">
    <property type="entry name" value="Lipase"/>
    <property type="match status" value="1"/>
</dbReference>
<dbReference type="Gene3D" id="3.40.50.1820">
    <property type="entry name" value="alpha/beta hydrolase"/>
    <property type="match status" value="1"/>
</dbReference>
<evidence type="ECO:0000256" key="5">
    <source>
        <dbReference type="ARBA" id="ARBA00023098"/>
    </source>
</evidence>
<dbReference type="PANTHER" id="PTHR11005">
    <property type="entry name" value="LYSOSOMAL ACID LIPASE-RELATED"/>
    <property type="match status" value="1"/>
</dbReference>
<dbReference type="EMBL" id="HBIE01022890">
    <property type="protein sequence ID" value="CAE0312026.1"/>
    <property type="molecule type" value="Transcribed_RNA"/>
</dbReference>
<evidence type="ECO:0000256" key="2">
    <source>
        <dbReference type="ARBA" id="ARBA00022729"/>
    </source>
</evidence>